<keyword evidence="1" id="KW-0812">Transmembrane</keyword>
<feature type="transmembrane region" description="Helical" evidence="1">
    <location>
        <begin position="305"/>
        <end position="326"/>
    </location>
</feature>
<name>A0A238KL28_9RHOB</name>
<dbReference type="AlphaFoldDB" id="A0A238KL28"/>
<evidence type="ECO:0000313" key="2">
    <source>
        <dbReference type="EMBL" id="SMX43515.1"/>
    </source>
</evidence>
<dbReference type="OrthoDB" id="7845473at2"/>
<accession>A0A238KL28</accession>
<keyword evidence="3" id="KW-1185">Reference proteome</keyword>
<proteinExistence type="predicted"/>
<organism evidence="2 3">
    <name type="scientific">Octadecabacter ascidiaceicola</name>
    <dbReference type="NCBI Taxonomy" id="1655543"/>
    <lineage>
        <taxon>Bacteria</taxon>
        <taxon>Pseudomonadati</taxon>
        <taxon>Pseudomonadota</taxon>
        <taxon>Alphaproteobacteria</taxon>
        <taxon>Rhodobacterales</taxon>
        <taxon>Roseobacteraceae</taxon>
        <taxon>Octadecabacter</taxon>
    </lineage>
</organism>
<dbReference type="Proteomes" id="UP000203464">
    <property type="component" value="Unassembled WGS sequence"/>
</dbReference>
<keyword evidence="1" id="KW-1133">Transmembrane helix</keyword>
<evidence type="ECO:0000256" key="1">
    <source>
        <dbReference type="SAM" id="Phobius"/>
    </source>
</evidence>
<keyword evidence="1" id="KW-0472">Membrane</keyword>
<dbReference type="RefSeq" id="WP_093997337.1">
    <property type="nucleotide sequence ID" value="NZ_FXYD01000005.1"/>
</dbReference>
<evidence type="ECO:0000313" key="3">
    <source>
        <dbReference type="Proteomes" id="UP000203464"/>
    </source>
</evidence>
<gene>
    <name evidence="2" type="ORF">OCA8868_02978</name>
</gene>
<feature type="transmembrane region" description="Helical" evidence="1">
    <location>
        <begin position="390"/>
        <end position="410"/>
    </location>
</feature>
<protein>
    <submittedName>
        <fullName evidence="2">Uncharacterized protein</fullName>
    </submittedName>
</protein>
<feature type="transmembrane region" description="Helical" evidence="1">
    <location>
        <begin position="12"/>
        <end position="33"/>
    </location>
</feature>
<sequence>MPHILSALYNFLRLGPIGLGVGAAIVLGIGYFLQVSQNDRVAAKAAALAAGPPAAVDVAKFDRESDATDLREVVLRGQAVFDYAYRLTLEKDTSDLEAFMVPIVSETATSERDIVAIALFYESGFRHDRLTPEFLTNGLMGFGDIGPIMEYNGKLSSLGSWEEITQDAFAEKGLTFSDDIIVVWPFIDGREVAFAPPEADDTTMFGFFSKIAGAIGLLALAKLVFRKEPEAKIAAPDVNLPPLSPEVTTAPQRSAAPLWKQRSGLVDESYNDAPAAQFDEPGIDVFAPKTASVIKPRAKFGVRKVLIGLVGGLFFLGLASTVSDLIGKSSTATVVKTQSTAEVIAESAAAAIVPDADPNRHWTDIDVAPIAEWFVAKFFLAVSGDFDAQILLLGMLLGVFVALFALRWYFIVRRTLRPKTTARFDSMGIN</sequence>
<reference evidence="3" key="1">
    <citation type="submission" date="2017-05" db="EMBL/GenBank/DDBJ databases">
        <authorList>
            <person name="Rodrigo-Torres L."/>
            <person name="Arahal R. D."/>
            <person name="Lucena T."/>
        </authorList>
    </citation>
    <scope>NUCLEOTIDE SEQUENCE [LARGE SCALE GENOMIC DNA]</scope>
    <source>
        <strain evidence="3">CECT 8868</strain>
    </source>
</reference>
<dbReference type="EMBL" id="FXYD01000005">
    <property type="protein sequence ID" value="SMX43515.1"/>
    <property type="molecule type" value="Genomic_DNA"/>
</dbReference>